<keyword evidence="6" id="KW-0645">Protease</keyword>
<evidence type="ECO:0000256" key="5">
    <source>
        <dbReference type="ARBA" id="ARBA00022490"/>
    </source>
</evidence>
<dbReference type="InterPro" id="IPR016125">
    <property type="entry name" value="Peptidase_C15-like"/>
</dbReference>
<evidence type="ECO:0000256" key="2">
    <source>
        <dbReference type="ARBA" id="ARBA00002280"/>
    </source>
</evidence>
<evidence type="ECO:0000256" key="8">
    <source>
        <dbReference type="ARBA" id="ARBA00022807"/>
    </source>
</evidence>
<dbReference type="GO" id="GO:0016920">
    <property type="term" value="F:pyroglutamyl-peptidase activity"/>
    <property type="evidence" value="ECO:0007669"/>
    <property type="project" value="UniProtKB-EC"/>
</dbReference>
<dbReference type="OrthoDB" id="9779738at2"/>
<evidence type="ECO:0000256" key="3">
    <source>
        <dbReference type="ARBA" id="ARBA00004496"/>
    </source>
</evidence>
<dbReference type="InterPro" id="IPR033693">
    <property type="entry name" value="PGPEP1_Glu_AS"/>
</dbReference>
<protein>
    <recommendedName>
        <fullName evidence="9">Pyroglutamyl-peptidase I</fullName>
        <ecNumber evidence="9">3.4.19.3</ecNumber>
    </recommendedName>
</protein>
<feature type="active site" evidence="10">
    <location>
        <position position="144"/>
    </location>
</feature>
<keyword evidence="5" id="KW-0963">Cytoplasm</keyword>
<dbReference type="PIRSF" id="PIRSF015592">
    <property type="entry name" value="Prld-crbxl_pptds"/>
    <property type="match status" value="1"/>
</dbReference>
<comment type="similarity">
    <text evidence="4">Belongs to the peptidase C15 family.</text>
</comment>
<organism evidence="11 12">
    <name type="scientific">Agrococcus casei LMG 22410</name>
    <dbReference type="NCBI Taxonomy" id="1255656"/>
    <lineage>
        <taxon>Bacteria</taxon>
        <taxon>Bacillati</taxon>
        <taxon>Actinomycetota</taxon>
        <taxon>Actinomycetes</taxon>
        <taxon>Micrococcales</taxon>
        <taxon>Microbacteriaceae</taxon>
        <taxon>Agrococcus</taxon>
    </lineage>
</organism>
<dbReference type="RefSeq" id="WP_086992028.1">
    <property type="nucleotide sequence ID" value="NZ_FUHU01000035.1"/>
</dbReference>
<dbReference type="Gene3D" id="3.40.630.20">
    <property type="entry name" value="Peptidase C15, pyroglutamyl peptidase I-like"/>
    <property type="match status" value="1"/>
</dbReference>
<dbReference type="InterPro" id="IPR000816">
    <property type="entry name" value="Peptidase_C15"/>
</dbReference>
<dbReference type="GeneID" id="303173163"/>
<gene>
    <name evidence="11" type="ORF">CZ674_08045</name>
</gene>
<dbReference type="PROSITE" id="PS01333">
    <property type="entry name" value="PYRASE_GLU"/>
    <property type="match status" value="1"/>
</dbReference>
<comment type="function">
    <text evidence="2">Removes 5-oxoproline from various penultimate amino acid residues except L-proline.</text>
</comment>
<reference evidence="11 12" key="1">
    <citation type="submission" date="2017-02" db="EMBL/GenBank/DDBJ databases">
        <authorList>
            <person name="Peterson S.W."/>
        </authorList>
    </citation>
    <scope>NUCLEOTIDE SEQUENCE [LARGE SCALE GENOMIC DNA]</scope>
    <source>
        <strain evidence="11 12">LMG 22410</strain>
    </source>
</reference>
<dbReference type="GO" id="GO:0005829">
    <property type="term" value="C:cytosol"/>
    <property type="evidence" value="ECO:0007669"/>
    <property type="project" value="InterPro"/>
</dbReference>
<dbReference type="GO" id="GO:0006508">
    <property type="term" value="P:proteolysis"/>
    <property type="evidence" value="ECO:0007669"/>
    <property type="project" value="UniProtKB-KW"/>
</dbReference>
<dbReference type="SUPFAM" id="SSF53182">
    <property type="entry name" value="Pyrrolidone carboxyl peptidase (pyroglutamate aminopeptidase)"/>
    <property type="match status" value="1"/>
</dbReference>
<dbReference type="Proteomes" id="UP000195787">
    <property type="component" value="Unassembled WGS sequence"/>
</dbReference>
<evidence type="ECO:0000313" key="11">
    <source>
        <dbReference type="EMBL" id="SJM61896.1"/>
    </source>
</evidence>
<dbReference type="EMBL" id="FUHU01000035">
    <property type="protein sequence ID" value="SJM61896.1"/>
    <property type="molecule type" value="Genomic_DNA"/>
</dbReference>
<dbReference type="InterPro" id="IPR033694">
    <property type="entry name" value="PGPEP1_Cys_AS"/>
</dbReference>
<evidence type="ECO:0000256" key="6">
    <source>
        <dbReference type="ARBA" id="ARBA00022670"/>
    </source>
</evidence>
<dbReference type="EC" id="3.4.19.3" evidence="9"/>
<comment type="catalytic activity">
    <reaction evidence="1 9">
        <text>Release of an N-terminal pyroglutamyl group from a polypeptide, the second amino acid generally not being Pro.</text>
        <dbReference type="EC" id="3.4.19.3"/>
    </reaction>
</comment>
<proteinExistence type="inferred from homology"/>
<dbReference type="CDD" id="cd00501">
    <property type="entry name" value="Peptidase_C15"/>
    <property type="match status" value="1"/>
</dbReference>
<evidence type="ECO:0000256" key="7">
    <source>
        <dbReference type="ARBA" id="ARBA00022801"/>
    </source>
</evidence>
<dbReference type="InterPro" id="IPR036440">
    <property type="entry name" value="Peptidase_C15-like_sf"/>
</dbReference>
<dbReference type="PANTHER" id="PTHR23402:SF1">
    <property type="entry name" value="PYROGLUTAMYL-PEPTIDASE I"/>
    <property type="match status" value="1"/>
</dbReference>
<evidence type="ECO:0000256" key="10">
    <source>
        <dbReference type="PROSITE-ProRule" id="PRU10077"/>
    </source>
</evidence>
<sequence>MRILVTGFEAFGDDSENASIRAVDLLDERWQAGGEVQLVTGELPVAFGAAGTVLLELVARYRPDAVLAVGEAGGRASVTPERIGVNEMDARIPDNAGLQPAGEPIFEHGARERAATLDVEGIAGAIEAAGVPAAVSDDAGRFVCNYVAYLAYGLEVPAAFVHVPAVRSEGVATVGAETDARVGGGTSLTIEQLADGLAAAVAFVASNAPV</sequence>
<name>A0A1R4G149_9MICO</name>
<evidence type="ECO:0000256" key="9">
    <source>
        <dbReference type="PROSITE-ProRule" id="PRU10076"/>
    </source>
</evidence>
<feature type="active site" evidence="9">
    <location>
        <position position="81"/>
    </location>
</feature>
<accession>A0A1R4G149</accession>
<dbReference type="PANTHER" id="PTHR23402">
    <property type="entry name" value="PROTEASE FAMILY C15 PYROGLUTAMYL-PEPTIDASE I-RELATED"/>
    <property type="match status" value="1"/>
</dbReference>
<dbReference type="PROSITE" id="PS01334">
    <property type="entry name" value="PYRASE_CYS"/>
    <property type="match status" value="1"/>
</dbReference>
<keyword evidence="7 11" id="KW-0378">Hydrolase</keyword>
<evidence type="ECO:0000256" key="1">
    <source>
        <dbReference type="ARBA" id="ARBA00001770"/>
    </source>
</evidence>
<comment type="subcellular location">
    <subcellularLocation>
        <location evidence="3">Cytoplasm</location>
    </subcellularLocation>
</comment>
<dbReference type="Pfam" id="PF01470">
    <property type="entry name" value="Peptidase_C15"/>
    <property type="match status" value="1"/>
</dbReference>
<dbReference type="AlphaFoldDB" id="A0A1R4G149"/>
<evidence type="ECO:0000313" key="12">
    <source>
        <dbReference type="Proteomes" id="UP000195787"/>
    </source>
</evidence>
<evidence type="ECO:0000256" key="4">
    <source>
        <dbReference type="ARBA" id="ARBA00006641"/>
    </source>
</evidence>
<keyword evidence="8" id="KW-0788">Thiol protease</keyword>
<keyword evidence="12" id="KW-1185">Reference proteome</keyword>
<dbReference type="PRINTS" id="PR00706">
    <property type="entry name" value="PYROGLUPTASE"/>
</dbReference>